<evidence type="ECO:0000256" key="1">
    <source>
        <dbReference type="ARBA" id="ARBA00023125"/>
    </source>
</evidence>
<dbReference type="GO" id="GO:0003677">
    <property type="term" value="F:DNA binding"/>
    <property type="evidence" value="ECO:0007669"/>
    <property type="project" value="UniProtKB-UniRule"/>
</dbReference>
<name>A0A1K0JU27_CUPNE</name>
<dbReference type="InterPro" id="IPR009057">
    <property type="entry name" value="Homeodomain-like_sf"/>
</dbReference>
<feature type="DNA-binding region" description="H-T-H motif" evidence="2">
    <location>
        <begin position="48"/>
        <end position="67"/>
    </location>
</feature>
<dbReference type="SUPFAM" id="SSF46689">
    <property type="entry name" value="Homeodomain-like"/>
    <property type="match status" value="1"/>
</dbReference>
<dbReference type="AlphaFoldDB" id="A0A1K0JU27"/>
<gene>
    <name evidence="4" type="ORF">CNECB9_470010</name>
</gene>
<proteinExistence type="predicted"/>
<dbReference type="InterPro" id="IPR001647">
    <property type="entry name" value="HTH_TetR"/>
</dbReference>
<protein>
    <submittedName>
        <fullName evidence="4">Regulatory protein, TetR</fullName>
    </submittedName>
</protein>
<dbReference type="Pfam" id="PF00440">
    <property type="entry name" value="TetR_N"/>
    <property type="match status" value="1"/>
</dbReference>
<dbReference type="RefSeq" id="WP_340528242.1">
    <property type="nucleotide sequence ID" value="NZ_FMSH01000412.1"/>
</dbReference>
<keyword evidence="1 2" id="KW-0238">DNA-binding</keyword>
<accession>A0A1K0JU27</accession>
<evidence type="ECO:0000259" key="3">
    <source>
        <dbReference type="PROSITE" id="PS50977"/>
    </source>
</evidence>
<dbReference type="Gene3D" id="1.10.357.10">
    <property type="entry name" value="Tetracycline Repressor, domain 2"/>
    <property type="match status" value="1"/>
</dbReference>
<dbReference type="PROSITE" id="PS50977">
    <property type="entry name" value="HTH_TETR_2"/>
    <property type="match status" value="1"/>
</dbReference>
<evidence type="ECO:0000313" key="4">
    <source>
        <dbReference type="EMBL" id="SCU87470.1"/>
    </source>
</evidence>
<sequence>MSAQKSLEQLDGHAGFVPPRYARGKRTADALLDSGRKLLRTHSLDGMTIEDLCAGANVTTGAFYRRFESKDAFFKALQSLAMEDATVGNRALLAELDSREWALGEGIALLVRNSRLWYCLHEGVIRASQMQRSRDARSWEPIKQLGIAYVEQMAPRVERMRGVPPWPDLPLRIRFGFQMMFGTLVNAVANNPGPLELTSPMLDVELARSFCAYLCAAPG</sequence>
<reference evidence="4" key="1">
    <citation type="submission" date="2016-09" db="EMBL/GenBank/DDBJ databases">
        <authorList>
            <person name="Capua I."/>
            <person name="De Benedictis P."/>
            <person name="Joannis T."/>
            <person name="Lombin L.H."/>
            <person name="Cattoli G."/>
        </authorList>
    </citation>
    <scope>NUCLEOTIDE SEQUENCE</scope>
    <source>
        <strain evidence="4">B9</strain>
    </source>
</reference>
<dbReference type="EMBL" id="FMSH01000412">
    <property type="protein sequence ID" value="SCU87470.1"/>
    <property type="molecule type" value="Genomic_DNA"/>
</dbReference>
<evidence type="ECO:0000256" key="2">
    <source>
        <dbReference type="PROSITE-ProRule" id="PRU00335"/>
    </source>
</evidence>
<organism evidence="4">
    <name type="scientific">Cupriavidus necator</name>
    <name type="common">Alcaligenes eutrophus</name>
    <name type="synonym">Ralstonia eutropha</name>
    <dbReference type="NCBI Taxonomy" id="106590"/>
    <lineage>
        <taxon>Bacteria</taxon>
        <taxon>Pseudomonadati</taxon>
        <taxon>Pseudomonadota</taxon>
        <taxon>Betaproteobacteria</taxon>
        <taxon>Burkholderiales</taxon>
        <taxon>Burkholderiaceae</taxon>
        <taxon>Cupriavidus</taxon>
    </lineage>
</organism>
<feature type="domain" description="HTH tetR-type" evidence="3">
    <location>
        <begin position="25"/>
        <end position="85"/>
    </location>
</feature>